<accession>A0A1T2YRI6</accession>
<dbReference type="EMBL" id="MSDF01000016">
    <property type="protein sequence ID" value="OPA94845.1"/>
    <property type="molecule type" value="Genomic_DNA"/>
</dbReference>
<evidence type="ECO:0000313" key="2">
    <source>
        <dbReference type="EMBL" id="OPA94845.1"/>
    </source>
</evidence>
<gene>
    <name evidence="2" type="ORF">BFW87_12350</name>
</gene>
<dbReference type="RefSeq" id="WP_078740094.1">
    <property type="nucleotide sequence ID" value="NZ_MSDF01000016.1"/>
</dbReference>
<evidence type="ECO:0008006" key="4">
    <source>
        <dbReference type="Google" id="ProtNLM"/>
    </source>
</evidence>
<evidence type="ECO:0000313" key="3">
    <source>
        <dbReference type="Proteomes" id="UP000190965"/>
    </source>
</evidence>
<sequence length="170" mass="18603">MGIPLPLWLILTAVTAYIASTRGRSGPRWFAIALFLPGVALVAVLLMPRIAKTGIDALVHPDLRPCPACNQTIQAASRCKHCGDEVEPIALRDRSGWVARMTADTDEAFERLAVQLSLIDIPTVLDEPPHLYAGPFEEQAEAQNVLKFLKSEHGLDGLVTWRSVTREPGI</sequence>
<keyword evidence="1" id="KW-1133">Transmembrane helix</keyword>
<comment type="caution">
    <text evidence="2">The sequence shown here is derived from an EMBL/GenBank/DDBJ whole genome shotgun (WGS) entry which is preliminary data.</text>
</comment>
<dbReference type="Proteomes" id="UP000190965">
    <property type="component" value="Unassembled WGS sequence"/>
</dbReference>
<name>A0A1T2YRI6_PSEFL</name>
<feature type="transmembrane region" description="Helical" evidence="1">
    <location>
        <begin position="26"/>
        <end position="46"/>
    </location>
</feature>
<dbReference type="OrthoDB" id="6879340at2"/>
<dbReference type="AlphaFoldDB" id="A0A1T2YRI6"/>
<organism evidence="2 3">
    <name type="scientific">Pseudomonas fluorescens</name>
    <dbReference type="NCBI Taxonomy" id="294"/>
    <lineage>
        <taxon>Bacteria</taxon>
        <taxon>Pseudomonadati</taxon>
        <taxon>Pseudomonadota</taxon>
        <taxon>Gammaproteobacteria</taxon>
        <taxon>Pseudomonadales</taxon>
        <taxon>Pseudomonadaceae</taxon>
        <taxon>Pseudomonas</taxon>
    </lineage>
</organism>
<reference evidence="2 3" key="1">
    <citation type="submission" date="2016-12" db="EMBL/GenBank/DDBJ databases">
        <title>Draft genome sequences of seven strains of Pseudomonas fluorescens that produce 4-formylaminooxyvinylglycine.</title>
        <authorList>
            <person name="Okrent R.A."/>
            <person name="Manning V.A."/>
            <person name="Trippe K.M."/>
        </authorList>
    </citation>
    <scope>NUCLEOTIDE SEQUENCE [LARGE SCALE GENOMIC DNA]</scope>
    <source>
        <strain evidence="2 3">P5A</strain>
    </source>
</reference>
<evidence type="ECO:0000256" key="1">
    <source>
        <dbReference type="SAM" id="Phobius"/>
    </source>
</evidence>
<keyword evidence="1" id="KW-0472">Membrane</keyword>
<keyword evidence="1" id="KW-0812">Transmembrane</keyword>
<proteinExistence type="predicted"/>
<protein>
    <recommendedName>
        <fullName evidence="4">Zinc ribbon domain-containing protein</fullName>
    </recommendedName>
</protein>